<sequence length="377" mass="43580">RRNSGQWHSPTYPAFQTSRFNELKARTTEKQWTVALSDIADYENRPLMSLDYVPNTIAYKHLHRLGVYTQLTCTPSQIGSIHSTHMDLHRLGVYTQPTCPFHRLGVYTQPTCPLDWEYTLNPHAPYVAWEYTLNPHALYTTYWTTVDEFRLRTEHDCLSKHLHRLGVYTQLTCTPSQIGSIHSTHMDLHRLGVYTQPTCPLHRLGVYTQPICPFTDWEYTLNPHALCTDSYRTRLLDKTPSQIAVDEFRLRTEHDCLSKHLHRLGVYTQLTCTPSQIGSIHSTHMDLHRLGTGSIHSTHMPSGLGVYTQPTCPLCSLGVYTQPTCPLCNLRVYTQPTSPLCNLQEEMVYTQPTYPLCNLQEPLTLYVTYMRKWRRPT</sequence>
<dbReference type="AlphaFoldDB" id="A0A0R3TBV1"/>
<protein>
    <submittedName>
        <fullName evidence="3">Envelope glycoprotein</fullName>
    </submittedName>
</protein>
<dbReference type="WBParaSite" id="HNAJ_0000454001-mRNA-1">
    <property type="protein sequence ID" value="HNAJ_0000454001-mRNA-1"/>
    <property type="gene ID" value="HNAJ_0000454001"/>
</dbReference>
<evidence type="ECO:0000313" key="2">
    <source>
        <dbReference type="Proteomes" id="UP000278807"/>
    </source>
</evidence>
<reference evidence="3" key="1">
    <citation type="submission" date="2017-02" db="UniProtKB">
        <authorList>
            <consortium name="WormBaseParasite"/>
        </authorList>
    </citation>
    <scope>IDENTIFICATION</scope>
</reference>
<organism evidence="3">
    <name type="scientific">Rodentolepis nana</name>
    <name type="common">Dwarf tapeworm</name>
    <name type="synonym">Hymenolepis nana</name>
    <dbReference type="NCBI Taxonomy" id="102285"/>
    <lineage>
        <taxon>Eukaryota</taxon>
        <taxon>Metazoa</taxon>
        <taxon>Spiralia</taxon>
        <taxon>Lophotrochozoa</taxon>
        <taxon>Platyhelminthes</taxon>
        <taxon>Cestoda</taxon>
        <taxon>Eucestoda</taxon>
        <taxon>Cyclophyllidea</taxon>
        <taxon>Hymenolepididae</taxon>
        <taxon>Rodentolepis</taxon>
    </lineage>
</organism>
<evidence type="ECO:0000313" key="3">
    <source>
        <dbReference type="WBParaSite" id="HNAJ_0000454001-mRNA-1"/>
    </source>
</evidence>
<dbReference type="OrthoDB" id="5419617at2759"/>
<dbReference type="Proteomes" id="UP000278807">
    <property type="component" value="Unassembled WGS sequence"/>
</dbReference>
<gene>
    <name evidence="1" type="ORF">HNAJ_LOCUS4538</name>
</gene>
<keyword evidence="2" id="KW-1185">Reference proteome</keyword>
<reference evidence="1 2" key="2">
    <citation type="submission" date="2018-11" db="EMBL/GenBank/DDBJ databases">
        <authorList>
            <consortium name="Pathogen Informatics"/>
        </authorList>
    </citation>
    <scope>NUCLEOTIDE SEQUENCE [LARGE SCALE GENOMIC DNA]</scope>
</reference>
<proteinExistence type="predicted"/>
<dbReference type="EMBL" id="UZAE01003271">
    <property type="protein sequence ID" value="VDO00398.1"/>
    <property type="molecule type" value="Genomic_DNA"/>
</dbReference>
<accession>A0A0R3TBV1</accession>
<evidence type="ECO:0000313" key="1">
    <source>
        <dbReference type="EMBL" id="VDO00398.1"/>
    </source>
</evidence>
<name>A0A0R3TBV1_RODNA</name>